<dbReference type="OrthoDB" id="295033at2759"/>
<reference evidence="6" key="1">
    <citation type="submission" date="2022-10" db="EMBL/GenBank/DDBJ databases">
        <title>Novel sulphate-reducing endosymbionts in the free-living metamonad Anaeramoeba.</title>
        <authorList>
            <person name="Jerlstrom-Hultqvist J."/>
            <person name="Cepicka I."/>
            <person name="Gallot-Lavallee L."/>
            <person name="Salas-Leiva D."/>
            <person name="Curtis B.A."/>
            <person name="Zahonova K."/>
            <person name="Pipaliya S."/>
            <person name="Dacks J."/>
            <person name="Roger A.J."/>
        </authorList>
    </citation>
    <scope>NUCLEOTIDE SEQUENCE</scope>
    <source>
        <strain evidence="6">BMAN</strain>
    </source>
</reference>
<evidence type="ECO:0000256" key="3">
    <source>
        <dbReference type="ARBA" id="ARBA00022840"/>
    </source>
</evidence>
<dbReference type="PROSITE" id="PS00486">
    <property type="entry name" value="DNA_MISMATCH_REPAIR_2"/>
    <property type="match status" value="1"/>
</dbReference>
<dbReference type="InterPro" id="IPR045076">
    <property type="entry name" value="MutS"/>
</dbReference>
<sequence>MGQIGCFVPASYVRFSVFNFIGTRMGAGDDLLHQKSTFMCELEETSTLLDMANPRSLLIIDELGRGTSTFDGTAIASAVVDYLLTTKCLAVFSTHLHLLIDAFRNRQEIQTLYMSFTQTSDHQLVLLYSLVQGVCPSSFGIQVAKMANLPDLVINHANKAVDLFGEYFQQISDNSGKNQIKIKK</sequence>
<evidence type="ECO:0000259" key="5">
    <source>
        <dbReference type="PROSITE" id="PS00486"/>
    </source>
</evidence>
<organism evidence="6 7">
    <name type="scientific">Anaeramoeba ignava</name>
    <name type="common">Anaerobic marine amoeba</name>
    <dbReference type="NCBI Taxonomy" id="1746090"/>
    <lineage>
        <taxon>Eukaryota</taxon>
        <taxon>Metamonada</taxon>
        <taxon>Anaeramoebidae</taxon>
        <taxon>Anaeramoeba</taxon>
    </lineage>
</organism>
<dbReference type="SUPFAM" id="SSF52540">
    <property type="entry name" value="P-loop containing nucleoside triphosphate hydrolases"/>
    <property type="match status" value="1"/>
</dbReference>
<keyword evidence="7" id="KW-1185">Reference proteome</keyword>
<evidence type="ECO:0000256" key="1">
    <source>
        <dbReference type="ARBA" id="ARBA00006271"/>
    </source>
</evidence>
<proteinExistence type="inferred from homology"/>
<comment type="caution">
    <text evidence="6">The sequence shown here is derived from an EMBL/GenBank/DDBJ whole genome shotgun (WGS) entry which is preliminary data.</text>
</comment>
<dbReference type="EMBL" id="JAPDFW010000092">
    <property type="protein sequence ID" value="KAJ5070910.1"/>
    <property type="molecule type" value="Genomic_DNA"/>
</dbReference>
<gene>
    <name evidence="6" type="ORF">M0811_01891</name>
</gene>
<keyword evidence="4" id="KW-0238">DNA-binding</keyword>
<dbReference type="GO" id="GO:0030983">
    <property type="term" value="F:mismatched DNA binding"/>
    <property type="evidence" value="ECO:0007669"/>
    <property type="project" value="InterPro"/>
</dbReference>
<comment type="similarity">
    <text evidence="1">Belongs to the DNA mismatch repair MutS family.</text>
</comment>
<dbReference type="AlphaFoldDB" id="A0A9Q0LGQ1"/>
<dbReference type="SMART" id="SM00534">
    <property type="entry name" value="MUTSac"/>
    <property type="match status" value="1"/>
</dbReference>
<name>A0A9Q0LGQ1_ANAIG</name>
<dbReference type="Pfam" id="PF00488">
    <property type="entry name" value="MutS_V"/>
    <property type="match status" value="1"/>
</dbReference>
<keyword evidence="2" id="KW-0547">Nucleotide-binding</keyword>
<dbReference type="GO" id="GO:0006298">
    <property type="term" value="P:mismatch repair"/>
    <property type="evidence" value="ECO:0007669"/>
    <property type="project" value="InterPro"/>
</dbReference>
<accession>A0A9Q0LGQ1</accession>
<dbReference type="GO" id="GO:0140664">
    <property type="term" value="F:ATP-dependent DNA damage sensor activity"/>
    <property type="evidence" value="ECO:0007669"/>
    <property type="project" value="InterPro"/>
</dbReference>
<evidence type="ECO:0000256" key="4">
    <source>
        <dbReference type="ARBA" id="ARBA00023125"/>
    </source>
</evidence>
<dbReference type="GO" id="GO:0005524">
    <property type="term" value="F:ATP binding"/>
    <property type="evidence" value="ECO:0007669"/>
    <property type="project" value="UniProtKB-KW"/>
</dbReference>
<keyword evidence="3" id="KW-0067">ATP-binding</keyword>
<dbReference type="Gene3D" id="3.40.50.300">
    <property type="entry name" value="P-loop containing nucleotide triphosphate hydrolases"/>
    <property type="match status" value="1"/>
</dbReference>
<dbReference type="Proteomes" id="UP001149090">
    <property type="component" value="Unassembled WGS sequence"/>
</dbReference>
<evidence type="ECO:0000313" key="6">
    <source>
        <dbReference type="EMBL" id="KAJ5070910.1"/>
    </source>
</evidence>
<dbReference type="InterPro" id="IPR000432">
    <property type="entry name" value="DNA_mismatch_repair_MutS_C"/>
</dbReference>
<evidence type="ECO:0000313" key="7">
    <source>
        <dbReference type="Proteomes" id="UP001149090"/>
    </source>
</evidence>
<dbReference type="OMA" id="SHACHIA"/>
<protein>
    <submittedName>
        <fullName evidence="6">DNA mismatch repair protein msh6</fullName>
    </submittedName>
</protein>
<dbReference type="PANTHER" id="PTHR11361">
    <property type="entry name" value="DNA MISMATCH REPAIR PROTEIN MUTS FAMILY MEMBER"/>
    <property type="match status" value="1"/>
</dbReference>
<dbReference type="InterPro" id="IPR027417">
    <property type="entry name" value="P-loop_NTPase"/>
</dbReference>
<dbReference type="PANTHER" id="PTHR11361:SF148">
    <property type="entry name" value="DNA MISMATCH REPAIR PROTEIN MSH6"/>
    <property type="match status" value="1"/>
</dbReference>
<dbReference type="GO" id="GO:0032301">
    <property type="term" value="C:MutSalpha complex"/>
    <property type="evidence" value="ECO:0007669"/>
    <property type="project" value="TreeGrafter"/>
</dbReference>
<evidence type="ECO:0000256" key="2">
    <source>
        <dbReference type="ARBA" id="ARBA00022741"/>
    </source>
</evidence>
<feature type="domain" description="DNA mismatch repair proteins mutS family" evidence="5">
    <location>
        <begin position="56"/>
        <end position="72"/>
    </location>
</feature>